<name>A0A6C0F7C0_9ZZZZ</name>
<sequence length="54" mass="6738">MDNTINKYLITSQYIRRVSTPAMIKQEKWRQKQIKKYYYDGRPLFGKYIPNFRF</sequence>
<proteinExistence type="predicted"/>
<protein>
    <submittedName>
        <fullName evidence="1">Uncharacterized protein</fullName>
    </submittedName>
</protein>
<evidence type="ECO:0000313" key="1">
    <source>
        <dbReference type="EMBL" id="QHT37717.1"/>
    </source>
</evidence>
<accession>A0A6C0F7C0</accession>
<reference evidence="1" key="1">
    <citation type="journal article" date="2020" name="Nature">
        <title>Giant virus diversity and host interactions through global metagenomics.</title>
        <authorList>
            <person name="Schulz F."/>
            <person name="Roux S."/>
            <person name="Paez-Espino D."/>
            <person name="Jungbluth S."/>
            <person name="Walsh D.A."/>
            <person name="Denef V.J."/>
            <person name="McMahon K.D."/>
            <person name="Konstantinidis K.T."/>
            <person name="Eloe-Fadrosh E.A."/>
            <person name="Kyrpides N.C."/>
            <person name="Woyke T."/>
        </authorList>
    </citation>
    <scope>NUCLEOTIDE SEQUENCE</scope>
    <source>
        <strain evidence="1">GVMAG-S-ERX556049-19</strain>
    </source>
</reference>
<dbReference type="AlphaFoldDB" id="A0A6C0F7C0"/>
<dbReference type="EMBL" id="MN738820">
    <property type="protein sequence ID" value="QHT37717.1"/>
    <property type="molecule type" value="Genomic_DNA"/>
</dbReference>
<organism evidence="1">
    <name type="scientific">viral metagenome</name>
    <dbReference type="NCBI Taxonomy" id="1070528"/>
    <lineage>
        <taxon>unclassified sequences</taxon>
        <taxon>metagenomes</taxon>
        <taxon>organismal metagenomes</taxon>
    </lineage>
</organism>